<feature type="domain" description="MaoC-like" evidence="2">
    <location>
        <begin position="2"/>
        <end position="63"/>
    </location>
</feature>
<dbReference type="Gene3D" id="3.10.129.10">
    <property type="entry name" value="Hotdog Thioesterase"/>
    <property type="match status" value="1"/>
</dbReference>
<dbReference type="PANTHER" id="PTHR43841:SF1">
    <property type="entry name" value="3-HYDROXYACYL-THIOESTER DEHYDRATASE X"/>
    <property type="match status" value="1"/>
</dbReference>
<gene>
    <name evidence="3" type="ORF">NBM05_00435</name>
</gene>
<protein>
    <recommendedName>
        <fullName evidence="2">MaoC-like domain-containing protein</fullName>
    </recommendedName>
</protein>
<dbReference type="PANTHER" id="PTHR43841">
    <property type="entry name" value="3-HYDROXYACYL-THIOESTER DEHYDRATASE HTDX-RELATED"/>
    <property type="match status" value="1"/>
</dbReference>
<dbReference type="EMBL" id="JANAFB010000001">
    <property type="protein sequence ID" value="MCP3424542.1"/>
    <property type="molecule type" value="Genomic_DNA"/>
</dbReference>
<dbReference type="SUPFAM" id="SSF54637">
    <property type="entry name" value="Thioesterase/thiol ester dehydrase-isomerase"/>
    <property type="match status" value="1"/>
</dbReference>
<comment type="caution">
    <text evidence="3">The sequence shown here is derived from an EMBL/GenBank/DDBJ whole genome shotgun (WGS) entry which is preliminary data.</text>
</comment>
<sequence>MSGDVNPIHLSTPSARALGMKGMIAHGMYAASRTLSEIADDASAPCSWTVEFGAPIVLPAEVSIWRVLDAEAAMSVRGVGRSGRLHFAVEHSPRP</sequence>
<name>A0A9X2HBA6_9MICC</name>
<dbReference type="Pfam" id="PF01575">
    <property type="entry name" value="MaoC_dehydratas"/>
    <property type="match status" value="1"/>
</dbReference>
<dbReference type="RefSeq" id="WP_254164178.1">
    <property type="nucleotide sequence ID" value="NZ_JANAFB010000001.1"/>
</dbReference>
<evidence type="ECO:0000313" key="4">
    <source>
        <dbReference type="Proteomes" id="UP001139502"/>
    </source>
</evidence>
<evidence type="ECO:0000313" key="3">
    <source>
        <dbReference type="EMBL" id="MCP3424542.1"/>
    </source>
</evidence>
<comment type="similarity">
    <text evidence="1">Belongs to the enoyl-CoA hydratase/isomerase family.</text>
</comment>
<dbReference type="InterPro" id="IPR029069">
    <property type="entry name" value="HotDog_dom_sf"/>
</dbReference>
<dbReference type="InterPro" id="IPR002539">
    <property type="entry name" value="MaoC-like_dom"/>
</dbReference>
<reference evidence="3" key="1">
    <citation type="submission" date="2022-06" db="EMBL/GenBank/DDBJ databases">
        <title>Rothia sp. isolated from sandalwood seedling.</title>
        <authorList>
            <person name="Tuikhar N."/>
            <person name="Kirdat K."/>
            <person name="Thorat V."/>
            <person name="Swetha P."/>
            <person name="Padma S."/>
            <person name="Sundararaj R."/>
            <person name="Yadav A."/>
        </authorList>
    </citation>
    <scope>NUCLEOTIDE SEQUENCE</scope>
    <source>
        <strain evidence="3">AR01</strain>
    </source>
</reference>
<evidence type="ECO:0000256" key="1">
    <source>
        <dbReference type="ARBA" id="ARBA00005254"/>
    </source>
</evidence>
<dbReference type="Proteomes" id="UP001139502">
    <property type="component" value="Unassembled WGS sequence"/>
</dbReference>
<keyword evidence="4" id="KW-1185">Reference proteome</keyword>
<accession>A0A9X2HBA6</accession>
<proteinExistence type="inferred from homology"/>
<evidence type="ECO:0000259" key="2">
    <source>
        <dbReference type="Pfam" id="PF01575"/>
    </source>
</evidence>
<dbReference type="AlphaFoldDB" id="A0A9X2HBA6"/>
<organism evidence="3 4">
    <name type="scientific">Rothia santali</name>
    <dbReference type="NCBI Taxonomy" id="2949643"/>
    <lineage>
        <taxon>Bacteria</taxon>
        <taxon>Bacillati</taxon>
        <taxon>Actinomycetota</taxon>
        <taxon>Actinomycetes</taxon>
        <taxon>Micrococcales</taxon>
        <taxon>Micrococcaceae</taxon>
        <taxon>Rothia</taxon>
    </lineage>
</organism>